<dbReference type="EMBL" id="CBLX010000003">
    <property type="protein sequence ID" value="CDG38530.1"/>
    <property type="molecule type" value="Genomic_DNA"/>
</dbReference>
<feature type="chain" id="PRO_5001590330" evidence="1">
    <location>
        <begin position="27"/>
        <end position="192"/>
    </location>
</feature>
<dbReference type="SUPFAM" id="SSF64288">
    <property type="entry name" value="Chorismate lyase-like"/>
    <property type="match status" value="1"/>
</dbReference>
<accession>A0A060QC94</accession>
<sequence length="192" mass="21033">MISLGKAGLTGFFLLCMAPSFSYAEAADQLGRALRAEPSATKVLQDYCRRLAPGVAITAIPLPTDNLPPPAPFRTHFSLSAHEHIRLRHVSLRCGTHVLSDAWNWYVPERLEPAMNTLLDTTTLPFGHVVAALHFKREALRSERDNLPPDILLRNTAMLTRGADGLPFSLVVENYLASGFAGLVSPARQSHP</sequence>
<dbReference type="Proteomes" id="UP000027583">
    <property type="component" value="Unassembled WGS sequence"/>
</dbReference>
<dbReference type="AlphaFoldDB" id="A0A060QC94"/>
<dbReference type="eggNOG" id="COG3161">
    <property type="taxonomic scope" value="Bacteria"/>
</dbReference>
<feature type="signal peptide" evidence="1">
    <location>
        <begin position="1"/>
        <end position="26"/>
    </location>
</feature>
<proteinExistence type="predicted"/>
<dbReference type="InterPro" id="IPR028978">
    <property type="entry name" value="Chorismate_lyase_/UTRA_dom_sf"/>
</dbReference>
<reference evidence="2 3" key="2">
    <citation type="journal article" date="2014" name="PLoS ONE">
        <title>Evolution of mitochondria reconstructed from the energy metabolism of living bacteria.</title>
        <authorList>
            <person name="Degli Esposti M."/>
            <person name="Chouaia B."/>
            <person name="Comandatore F."/>
            <person name="Crotti E."/>
            <person name="Sassera D."/>
            <person name="Lievens P.M."/>
            <person name="Daffonchio D."/>
            <person name="Bandi C."/>
        </authorList>
    </citation>
    <scope>NUCLEOTIDE SEQUENCE [LARGE SCALE GENOMIC DNA]</scope>
    <source>
        <strain evidence="2 3">SF2.1</strain>
    </source>
</reference>
<evidence type="ECO:0000313" key="3">
    <source>
        <dbReference type="Proteomes" id="UP000027583"/>
    </source>
</evidence>
<gene>
    <name evidence="2" type="ORF">ASAP_0485</name>
</gene>
<keyword evidence="1" id="KW-0732">Signal</keyword>
<name>A0A060QC94_9PROT</name>
<evidence type="ECO:0000313" key="2">
    <source>
        <dbReference type="EMBL" id="CDG38530.1"/>
    </source>
</evidence>
<comment type="caution">
    <text evidence="2">The sequence shown here is derived from an EMBL/GenBank/DDBJ whole genome shotgun (WGS) entry which is preliminary data.</text>
</comment>
<protein>
    <submittedName>
        <fullName evidence="2">Uncharacterized protein</fullName>
    </submittedName>
</protein>
<reference evidence="2 3" key="1">
    <citation type="journal article" date="2014" name="Genome Biol. Evol.">
        <title>Acetic acid bacteria genomes reveal functional traits for adaptation to life in insect guts.</title>
        <authorList>
            <person name="Chouaia B."/>
            <person name="Gaiarsa S."/>
            <person name="Crotti E."/>
            <person name="Comandatore F."/>
            <person name="Degli Esposti M."/>
            <person name="Ricci I."/>
            <person name="Alma A."/>
            <person name="Favia G."/>
            <person name="Bandi C."/>
            <person name="Daffonchio D."/>
        </authorList>
    </citation>
    <scope>NUCLEOTIDE SEQUENCE [LARGE SCALE GENOMIC DNA]</scope>
    <source>
        <strain evidence="2 3">SF2.1</strain>
    </source>
</reference>
<organism evidence="2 3">
    <name type="scientific">Asaia bogorensis</name>
    <dbReference type="NCBI Taxonomy" id="91915"/>
    <lineage>
        <taxon>Bacteria</taxon>
        <taxon>Pseudomonadati</taxon>
        <taxon>Pseudomonadota</taxon>
        <taxon>Alphaproteobacteria</taxon>
        <taxon>Acetobacterales</taxon>
        <taxon>Acetobacteraceae</taxon>
        <taxon>Asaia</taxon>
    </lineage>
</organism>
<evidence type="ECO:0000256" key="1">
    <source>
        <dbReference type="SAM" id="SignalP"/>
    </source>
</evidence>
<dbReference type="Gene3D" id="3.40.1410.10">
    <property type="entry name" value="Chorismate lyase-like"/>
    <property type="match status" value="1"/>
</dbReference>